<keyword evidence="4" id="KW-1185">Reference proteome</keyword>
<dbReference type="InterPro" id="IPR007527">
    <property type="entry name" value="Znf_SWIM"/>
</dbReference>
<keyword evidence="1" id="KW-0863">Zinc-finger</keyword>
<dbReference type="PANTHER" id="PTHR47718:SF7">
    <property type="entry name" value="PROTEIN FAR1-RELATED SEQUENCE"/>
    <property type="match status" value="1"/>
</dbReference>
<comment type="caution">
    <text evidence="3">The sequence shown here is derived from an EMBL/GenBank/DDBJ whole genome shotgun (WGS) entry which is preliminary data.</text>
</comment>
<dbReference type="PANTHER" id="PTHR47718">
    <property type="entry name" value="OS01G0519700 PROTEIN"/>
    <property type="match status" value="1"/>
</dbReference>
<dbReference type="PROSITE" id="PS50966">
    <property type="entry name" value="ZF_SWIM"/>
    <property type="match status" value="1"/>
</dbReference>
<keyword evidence="1" id="KW-0862">Zinc</keyword>
<dbReference type="OrthoDB" id="3261031at2759"/>
<gene>
    <name evidence="3" type="ORF">FA13DRAFT_1758588</name>
</gene>
<feature type="domain" description="SWIM-type" evidence="2">
    <location>
        <begin position="244"/>
        <end position="279"/>
    </location>
</feature>
<evidence type="ECO:0000313" key="4">
    <source>
        <dbReference type="Proteomes" id="UP000298030"/>
    </source>
</evidence>
<evidence type="ECO:0000313" key="3">
    <source>
        <dbReference type="EMBL" id="TEB18475.1"/>
    </source>
</evidence>
<proteinExistence type="predicted"/>
<organism evidence="3 4">
    <name type="scientific">Coprinellus micaceus</name>
    <name type="common">Glistening ink-cap mushroom</name>
    <name type="synonym">Coprinus micaceus</name>
    <dbReference type="NCBI Taxonomy" id="71717"/>
    <lineage>
        <taxon>Eukaryota</taxon>
        <taxon>Fungi</taxon>
        <taxon>Dikarya</taxon>
        <taxon>Basidiomycota</taxon>
        <taxon>Agaricomycotina</taxon>
        <taxon>Agaricomycetes</taxon>
        <taxon>Agaricomycetidae</taxon>
        <taxon>Agaricales</taxon>
        <taxon>Agaricineae</taxon>
        <taxon>Psathyrellaceae</taxon>
        <taxon>Coprinellus</taxon>
    </lineage>
</organism>
<evidence type="ECO:0000256" key="1">
    <source>
        <dbReference type="PROSITE-ProRule" id="PRU00325"/>
    </source>
</evidence>
<keyword evidence="1" id="KW-0479">Metal-binding</keyword>
<sequence>MSDRHATLLTVVPSVMPTTDQLLCIHHLKSNIYQHLRTLLGAHEWPPFQDMFWDMFRATLFFARFPSTRAYLAEEIYPSRQQWAHAHTFFKFTCGVRTNGRVESENRVTKALGNSSTSPFQLFTGLNERTNGQSVQEMIKLRDSSRRQHPGQLETLFAGVLQLVRAHGGPFAVQQCYKQMELSLFFMTEVLQLPEGVRSWNMINSFTNEDAYLGLEWLLRLIIGRGHQILHLLRVTHRASGRQHMLAILEDNNYVCDCAMGMNLGIPCRHYFQVLMYVRDLRFHLGVIRRR</sequence>
<dbReference type="Proteomes" id="UP000298030">
    <property type="component" value="Unassembled WGS sequence"/>
</dbReference>
<dbReference type="AlphaFoldDB" id="A0A4Y7SA83"/>
<evidence type="ECO:0000259" key="2">
    <source>
        <dbReference type="PROSITE" id="PS50966"/>
    </source>
</evidence>
<accession>A0A4Y7SA83</accession>
<protein>
    <recommendedName>
        <fullName evidence="2">SWIM-type domain-containing protein</fullName>
    </recommendedName>
</protein>
<dbReference type="EMBL" id="QPFP01000250">
    <property type="protein sequence ID" value="TEB18475.1"/>
    <property type="molecule type" value="Genomic_DNA"/>
</dbReference>
<reference evidence="3 4" key="1">
    <citation type="journal article" date="2019" name="Nat. Ecol. Evol.">
        <title>Megaphylogeny resolves global patterns of mushroom evolution.</title>
        <authorList>
            <person name="Varga T."/>
            <person name="Krizsan K."/>
            <person name="Foldi C."/>
            <person name="Dima B."/>
            <person name="Sanchez-Garcia M."/>
            <person name="Sanchez-Ramirez S."/>
            <person name="Szollosi G.J."/>
            <person name="Szarkandi J.G."/>
            <person name="Papp V."/>
            <person name="Albert L."/>
            <person name="Andreopoulos W."/>
            <person name="Angelini C."/>
            <person name="Antonin V."/>
            <person name="Barry K.W."/>
            <person name="Bougher N.L."/>
            <person name="Buchanan P."/>
            <person name="Buyck B."/>
            <person name="Bense V."/>
            <person name="Catcheside P."/>
            <person name="Chovatia M."/>
            <person name="Cooper J."/>
            <person name="Damon W."/>
            <person name="Desjardin D."/>
            <person name="Finy P."/>
            <person name="Geml J."/>
            <person name="Haridas S."/>
            <person name="Hughes K."/>
            <person name="Justo A."/>
            <person name="Karasinski D."/>
            <person name="Kautmanova I."/>
            <person name="Kiss B."/>
            <person name="Kocsube S."/>
            <person name="Kotiranta H."/>
            <person name="LaButti K.M."/>
            <person name="Lechner B.E."/>
            <person name="Liimatainen K."/>
            <person name="Lipzen A."/>
            <person name="Lukacs Z."/>
            <person name="Mihaltcheva S."/>
            <person name="Morgado L.N."/>
            <person name="Niskanen T."/>
            <person name="Noordeloos M.E."/>
            <person name="Ohm R.A."/>
            <person name="Ortiz-Santana B."/>
            <person name="Ovrebo C."/>
            <person name="Racz N."/>
            <person name="Riley R."/>
            <person name="Savchenko A."/>
            <person name="Shiryaev A."/>
            <person name="Soop K."/>
            <person name="Spirin V."/>
            <person name="Szebenyi C."/>
            <person name="Tomsovsky M."/>
            <person name="Tulloss R.E."/>
            <person name="Uehling J."/>
            <person name="Grigoriev I.V."/>
            <person name="Vagvolgyi C."/>
            <person name="Papp T."/>
            <person name="Martin F.M."/>
            <person name="Miettinen O."/>
            <person name="Hibbett D.S."/>
            <person name="Nagy L.G."/>
        </authorList>
    </citation>
    <scope>NUCLEOTIDE SEQUENCE [LARGE SCALE GENOMIC DNA]</scope>
    <source>
        <strain evidence="3 4">FP101781</strain>
    </source>
</reference>
<dbReference type="GO" id="GO:0008270">
    <property type="term" value="F:zinc ion binding"/>
    <property type="evidence" value="ECO:0007669"/>
    <property type="project" value="UniProtKB-KW"/>
</dbReference>
<name>A0A4Y7SA83_COPMI</name>
<dbReference type="STRING" id="71717.A0A4Y7SA83"/>